<sequence>MEELRELWALAERGRVAEAERRLRLWASASLPGTSGAVLAALSLPPKYQGVVFRTMLLATINADEPSAAVRWLTGFARLLDGSSSMTIETEQGAPDVGPDGTEVLGRLLGKVHEGTGMADRWFAALEFAGPLAELLRHRALLAAHAGNTPTVERLHDFMLSTVPST</sequence>
<dbReference type="AlphaFoldDB" id="A0AA36N4K1"/>
<evidence type="ECO:0000313" key="1">
    <source>
        <dbReference type="EMBL" id="CAJ1398495.1"/>
    </source>
</evidence>
<reference evidence="1" key="1">
    <citation type="submission" date="2023-08" db="EMBL/GenBank/DDBJ databases">
        <authorList>
            <person name="Chen Y."/>
            <person name="Shah S."/>
            <person name="Dougan E. K."/>
            <person name="Thang M."/>
            <person name="Chan C."/>
        </authorList>
    </citation>
    <scope>NUCLEOTIDE SEQUENCE</scope>
</reference>
<organism evidence="1 2">
    <name type="scientific">Effrenium voratum</name>
    <dbReference type="NCBI Taxonomy" id="2562239"/>
    <lineage>
        <taxon>Eukaryota</taxon>
        <taxon>Sar</taxon>
        <taxon>Alveolata</taxon>
        <taxon>Dinophyceae</taxon>
        <taxon>Suessiales</taxon>
        <taxon>Symbiodiniaceae</taxon>
        <taxon>Effrenium</taxon>
    </lineage>
</organism>
<comment type="caution">
    <text evidence="1">The sequence shown here is derived from an EMBL/GenBank/DDBJ whole genome shotgun (WGS) entry which is preliminary data.</text>
</comment>
<dbReference type="Proteomes" id="UP001178507">
    <property type="component" value="Unassembled WGS sequence"/>
</dbReference>
<gene>
    <name evidence="1" type="ORF">EVOR1521_LOCUS22279</name>
</gene>
<dbReference type="EMBL" id="CAUJNA010003302">
    <property type="protein sequence ID" value="CAJ1398495.1"/>
    <property type="molecule type" value="Genomic_DNA"/>
</dbReference>
<proteinExistence type="predicted"/>
<keyword evidence="2" id="KW-1185">Reference proteome</keyword>
<name>A0AA36N4K1_9DINO</name>
<accession>A0AA36N4K1</accession>
<evidence type="ECO:0000313" key="2">
    <source>
        <dbReference type="Proteomes" id="UP001178507"/>
    </source>
</evidence>
<protein>
    <submittedName>
        <fullName evidence="1">Uncharacterized protein</fullName>
    </submittedName>
</protein>